<dbReference type="Pfam" id="PF09832">
    <property type="entry name" value="DUF2059"/>
    <property type="match status" value="1"/>
</dbReference>
<protein>
    <recommendedName>
        <fullName evidence="1">DUF2059 domain-containing protein</fullName>
    </recommendedName>
</protein>
<dbReference type="InterPro" id="IPR018637">
    <property type="entry name" value="DUF2059"/>
</dbReference>
<evidence type="ECO:0000313" key="2">
    <source>
        <dbReference type="EMBL" id="HAR51644.1"/>
    </source>
</evidence>
<feature type="domain" description="DUF2059" evidence="1">
    <location>
        <begin position="92"/>
        <end position="134"/>
    </location>
</feature>
<name>A0A348WAT2_9RHOB</name>
<dbReference type="RefSeq" id="WP_339856550.1">
    <property type="nucleotide sequence ID" value="NZ_CAXAXR010000043.1"/>
</dbReference>
<reference evidence="2 3" key="1">
    <citation type="journal article" date="2018" name="Nat. Biotechnol.">
        <title>A standardized bacterial taxonomy based on genome phylogeny substantially revises the tree of life.</title>
        <authorList>
            <person name="Parks D.H."/>
            <person name="Chuvochina M."/>
            <person name="Waite D.W."/>
            <person name="Rinke C."/>
            <person name="Skarshewski A."/>
            <person name="Chaumeil P.A."/>
            <person name="Hugenholtz P."/>
        </authorList>
    </citation>
    <scope>NUCLEOTIDE SEQUENCE [LARGE SCALE GENOMIC DNA]</scope>
    <source>
        <strain evidence="2">UBA9169</strain>
    </source>
</reference>
<evidence type="ECO:0000259" key="1">
    <source>
        <dbReference type="Pfam" id="PF09832"/>
    </source>
</evidence>
<organism evidence="2 3">
    <name type="scientific">Roseovarius nubinhibens</name>
    <dbReference type="NCBI Taxonomy" id="314263"/>
    <lineage>
        <taxon>Bacteria</taxon>
        <taxon>Pseudomonadati</taxon>
        <taxon>Pseudomonadota</taxon>
        <taxon>Alphaproteobacteria</taxon>
        <taxon>Rhodobacterales</taxon>
        <taxon>Roseobacteraceae</taxon>
        <taxon>Roseovarius</taxon>
    </lineage>
</organism>
<dbReference type="AlphaFoldDB" id="A0A348WAT2"/>
<comment type="caution">
    <text evidence="2">The sequence shown here is derived from an EMBL/GenBank/DDBJ whole genome shotgun (WGS) entry which is preliminary data.</text>
</comment>
<gene>
    <name evidence="2" type="ORF">DCS45_07160</name>
</gene>
<dbReference type="EMBL" id="DMVW01000072">
    <property type="protein sequence ID" value="HAR51644.1"/>
    <property type="molecule type" value="Genomic_DNA"/>
</dbReference>
<evidence type="ECO:0000313" key="3">
    <source>
        <dbReference type="Proteomes" id="UP000264719"/>
    </source>
</evidence>
<accession>A0A348WAT2</accession>
<dbReference type="Proteomes" id="UP000264719">
    <property type="component" value="Unassembled WGS sequence"/>
</dbReference>
<sequence length="285" mass="31334">MRQLRQAGLAALTAPMLVFGVAPAVGLGLGAGAAVAAERAEIREFLQVTGFDVAITSVQSQMKDAPVMLGLPEEEFAQNWQAQVADLYDEAKLQDLAMTMLEPNLSDKMREEAVAFYGSDLGQRLVAVENASHVEESSPERDAEAEAILSDISKTRRAELERLAFGIDAQGVSARAVQDIQVRFLMAASEAGLFEVELDEGMLRAQMATGYEALREELRAANLAHAARVYQEFSDEEIARYADALAEPEMQRVYELLNAVQYEVMANRLERLAPRLAKLRQGQEI</sequence>
<proteinExistence type="predicted"/>